<feature type="domain" description="HTH myb-type" evidence="9">
    <location>
        <begin position="13"/>
        <end position="65"/>
    </location>
</feature>
<dbReference type="SUPFAM" id="SSF46689">
    <property type="entry name" value="Homeodomain-like"/>
    <property type="match status" value="1"/>
</dbReference>
<dbReference type="CDD" id="cd00167">
    <property type="entry name" value="SANT"/>
    <property type="match status" value="2"/>
</dbReference>
<dbReference type="EMBL" id="JBJKBG010000005">
    <property type="protein sequence ID" value="KAL3737785.1"/>
    <property type="molecule type" value="Genomic_DNA"/>
</dbReference>
<evidence type="ECO:0000256" key="4">
    <source>
        <dbReference type="ARBA" id="ARBA00023125"/>
    </source>
</evidence>
<dbReference type="InterPro" id="IPR015495">
    <property type="entry name" value="Myb_TF_plants"/>
</dbReference>
<evidence type="ECO:0000256" key="3">
    <source>
        <dbReference type="ARBA" id="ARBA00023015"/>
    </source>
</evidence>
<dbReference type="InterPro" id="IPR001005">
    <property type="entry name" value="SANT/Myb"/>
</dbReference>
<gene>
    <name evidence="10" type="ORF">ACJRO7_019326</name>
</gene>
<dbReference type="GO" id="GO:0005634">
    <property type="term" value="C:nucleus"/>
    <property type="evidence" value="ECO:0007669"/>
    <property type="project" value="UniProtKB-SubCell"/>
</dbReference>
<feature type="region of interest" description="Disordered" evidence="7">
    <location>
        <begin position="1"/>
        <end position="20"/>
    </location>
</feature>
<dbReference type="GO" id="GO:0000976">
    <property type="term" value="F:transcription cis-regulatory region binding"/>
    <property type="evidence" value="ECO:0007669"/>
    <property type="project" value="UniProtKB-ARBA"/>
</dbReference>
<proteinExistence type="predicted"/>
<evidence type="ECO:0000256" key="1">
    <source>
        <dbReference type="ARBA" id="ARBA00004123"/>
    </source>
</evidence>
<feature type="domain" description="HTH myb-type" evidence="9">
    <location>
        <begin position="66"/>
        <end position="120"/>
    </location>
</feature>
<keyword evidence="2" id="KW-0677">Repeat</keyword>
<dbReference type="Proteomes" id="UP001634007">
    <property type="component" value="Unassembled WGS sequence"/>
</dbReference>
<dbReference type="AlphaFoldDB" id="A0ABD3KD27"/>
<feature type="domain" description="Myb-like" evidence="8">
    <location>
        <begin position="66"/>
        <end position="116"/>
    </location>
</feature>
<keyword evidence="4" id="KW-0238">DNA-binding</keyword>
<evidence type="ECO:0000256" key="5">
    <source>
        <dbReference type="ARBA" id="ARBA00023163"/>
    </source>
</evidence>
<evidence type="ECO:0000259" key="8">
    <source>
        <dbReference type="PROSITE" id="PS50090"/>
    </source>
</evidence>
<evidence type="ECO:0000313" key="11">
    <source>
        <dbReference type="Proteomes" id="UP001634007"/>
    </source>
</evidence>
<evidence type="ECO:0000259" key="9">
    <source>
        <dbReference type="PROSITE" id="PS51294"/>
    </source>
</evidence>
<evidence type="ECO:0000256" key="2">
    <source>
        <dbReference type="ARBA" id="ARBA00022737"/>
    </source>
</evidence>
<feature type="domain" description="Myb-like" evidence="8">
    <location>
        <begin position="13"/>
        <end position="65"/>
    </location>
</feature>
<dbReference type="PANTHER" id="PTHR47994:SF5">
    <property type="entry name" value="F14D16.11-RELATED"/>
    <property type="match status" value="1"/>
</dbReference>
<sequence>MVRSPCCSGDHEAEGLKKGPWSAEEDAKLSEYIEKEGHGRWSDLPKKAGLNRCGKSCRLRWINYLRPDIKRGNFSDEEEAMIINFHSLYGNKWSKIATHLQGRTDNEIKNHWNTRMKKKLLRMGIDPNTHKPRTDHLNQAMNLSQLLGTGGGPHLGSPPLSSLENAIANAAELAKLQLQSLLVQIIGTSNPPPIMDHGSTNNSLLGIPNYDNHHLGFLGFAPPMQHQAVNHSSPWPSYGGGLGVVRGDDNGGLCGDACMIQPENPLPQLVSASPEGSTVKNQFESESLPICSNWPTQSQALTFVEDWEKLLEEDTSASFLREILQ</sequence>
<dbReference type="InterPro" id="IPR009057">
    <property type="entry name" value="Homeodomain-like_sf"/>
</dbReference>
<organism evidence="10 11">
    <name type="scientific">Eucalyptus globulus</name>
    <name type="common">Tasmanian blue gum</name>
    <dbReference type="NCBI Taxonomy" id="34317"/>
    <lineage>
        <taxon>Eukaryota</taxon>
        <taxon>Viridiplantae</taxon>
        <taxon>Streptophyta</taxon>
        <taxon>Embryophyta</taxon>
        <taxon>Tracheophyta</taxon>
        <taxon>Spermatophyta</taxon>
        <taxon>Magnoliopsida</taxon>
        <taxon>eudicotyledons</taxon>
        <taxon>Gunneridae</taxon>
        <taxon>Pentapetalae</taxon>
        <taxon>rosids</taxon>
        <taxon>malvids</taxon>
        <taxon>Myrtales</taxon>
        <taxon>Myrtaceae</taxon>
        <taxon>Myrtoideae</taxon>
        <taxon>Eucalypteae</taxon>
        <taxon>Eucalyptus</taxon>
    </lineage>
</organism>
<dbReference type="FunFam" id="1.10.10.60:FF:000394">
    <property type="entry name" value="MYB transcription factor"/>
    <property type="match status" value="1"/>
</dbReference>
<accession>A0ABD3KD27</accession>
<keyword evidence="6" id="KW-0539">Nucleus</keyword>
<protein>
    <submittedName>
        <fullName evidence="10">Uncharacterized protein</fullName>
    </submittedName>
</protein>
<dbReference type="PROSITE" id="PS51294">
    <property type="entry name" value="HTH_MYB"/>
    <property type="match status" value="2"/>
</dbReference>
<dbReference type="Gene3D" id="1.10.10.60">
    <property type="entry name" value="Homeodomain-like"/>
    <property type="match status" value="2"/>
</dbReference>
<dbReference type="FunFam" id="1.10.10.60:FF:000015">
    <property type="entry name" value="Transcription factor RAX3"/>
    <property type="match status" value="1"/>
</dbReference>
<name>A0ABD3KD27_EUCGL</name>
<evidence type="ECO:0000256" key="7">
    <source>
        <dbReference type="SAM" id="MobiDB-lite"/>
    </source>
</evidence>
<keyword evidence="11" id="KW-1185">Reference proteome</keyword>
<evidence type="ECO:0000256" key="6">
    <source>
        <dbReference type="ARBA" id="ARBA00023242"/>
    </source>
</evidence>
<reference evidence="10 11" key="1">
    <citation type="submission" date="2024-11" db="EMBL/GenBank/DDBJ databases">
        <title>Chromosome-level genome assembly of Eucalyptus globulus Labill. provides insights into its genome evolution.</title>
        <authorList>
            <person name="Li X."/>
        </authorList>
    </citation>
    <scope>NUCLEOTIDE SEQUENCE [LARGE SCALE GENOMIC DNA]</scope>
    <source>
        <strain evidence="10">CL2024</strain>
        <tissue evidence="10">Fresh tender leaves</tissue>
    </source>
</reference>
<evidence type="ECO:0000313" key="10">
    <source>
        <dbReference type="EMBL" id="KAL3737785.1"/>
    </source>
</evidence>
<dbReference type="Pfam" id="PF00249">
    <property type="entry name" value="Myb_DNA-binding"/>
    <property type="match status" value="2"/>
</dbReference>
<comment type="caution">
    <text evidence="10">The sequence shown here is derived from an EMBL/GenBank/DDBJ whole genome shotgun (WGS) entry which is preliminary data.</text>
</comment>
<keyword evidence="3" id="KW-0805">Transcription regulation</keyword>
<dbReference type="SMART" id="SM00717">
    <property type="entry name" value="SANT"/>
    <property type="match status" value="2"/>
</dbReference>
<dbReference type="PROSITE" id="PS50090">
    <property type="entry name" value="MYB_LIKE"/>
    <property type="match status" value="2"/>
</dbReference>
<dbReference type="PANTHER" id="PTHR47994">
    <property type="entry name" value="F14D16.11-RELATED"/>
    <property type="match status" value="1"/>
</dbReference>
<keyword evidence="5" id="KW-0804">Transcription</keyword>
<comment type="subcellular location">
    <subcellularLocation>
        <location evidence="1">Nucleus</location>
    </subcellularLocation>
</comment>
<dbReference type="InterPro" id="IPR017930">
    <property type="entry name" value="Myb_dom"/>
</dbReference>